<evidence type="ECO:0000313" key="2">
    <source>
        <dbReference type="Proteomes" id="UP000565711"/>
    </source>
</evidence>
<dbReference type="AlphaFoldDB" id="A0A846XUU6"/>
<dbReference type="Pfam" id="PF04672">
    <property type="entry name" value="Methyltransf_19"/>
    <property type="match status" value="1"/>
</dbReference>
<dbReference type="InterPro" id="IPR029063">
    <property type="entry name" value="SAM-dependent_MTases_sf"/>
</dbReference>
<name>A0A846XUU6_9NOCA</name>
<dbReference type="GO" id="GO:0032259">
    <property type="term" value="P:methylation"/>
    <property type="evidence" value="ECO:0007669"/>
    <property type="project" value="UniProtKB-KW"/>
</dbReference>
<evidence type="ECO:0000313" key="1">
    <source>
        <dbReference type="EMBL" id="NKY49630.1"/>
    </source>
</evidence>
<dbReference type="Gene3D" id="3.40.50.150">
    <property type="entry name" value="Vaccinia Virus protein VP39"/>
    <property type="match status" value="1"/>
</dbReference>
<keyword evidence="1" id="KW-0489">Methyltransferase</keyword>
<dbReference type="EMBL" id="JAAXOP010000002">
    <property type="protein sequence ID" value="NKY49630.1"/>
    <property type="molecule type" value="Genomic_DNA"/>
</dbReference>
<keyword evidence="1" id="KW-0808">Transferase</keyword>
<organism evidence="1 2">
    <name type="scientific">Nocardia vermiculata</name>
    <dbReference type="NCBI Taxonomy" id="257274"/>
    <lineage>
        <taxon>Bacteria</taxon>
        <taxon>Bacillati</taxon>
        <taxon>Actinomycetota</taxon>
        <taxon>Actinomycetes</taxon>
        <taxon>Mycobacteriales</taxon>
        <taxon>Nocardiaceae</taxon>
        <taxon>Nocardia</taxon>
    </lineage>
</organism>
<accession>A0A846XUU6</accession>
<comment type="caution">
    <text evidence="1">The sequence shown here is derived from an EMBL/GenBank/DDBJ whole genome shotgun (WGS) entry which is preliminary data.</text>
</comment>
<dbReference type="Proteomes" id="UP000565711">
    <property type="component" value="Unassembled WGS sequence"/>
</dbReference>
<protein>
    <submittedName>
        <fullName evidence="1">SAM-dependent methyltransferase</fullName>
    </submittedName>
</protein>
<reference evidence="1 2" key="1">
    <citation type="submission" date="2020-04" db="EMBL/GenBank/DDBJ databases">
        <title>MicrobeNet Type strains.</title>
        <authorList>
            <person name="Nicholson A.C."/>
        </authorList>
    </citation>
    <scope>NUCLEOTIDE SEQUENCE [LARGE SCALE GENOMIC DNA]</scope>
    <source>
        <strain evidence="1 2">JCM 12354</strain>
    </source>
</reference>
<gene>
    <name evidence="1" type="ORF">HGA08_05305</name>
</gene>
<proteinExistence type="predicted"/>
<dbReference type="GO" id="GO:0008168">
    <property type="term" value="F:methyltransferase activity"/>
    <property type="evidence" value="ECO:0007669"/>
    <property type="project" value="UniProtKB-KW"/>
</dbReference>
<dbReference type="InterPro" id="IPR006764">
    <property type="entry name" value="SAM_dep_MeTrfase_SAV2177_type"/>
</dbReference>
<sequence length="273" mass="30172">MCGMDVELDSTRPSPARVYDYFLGGKDNYEVDRQAAQQVEAAFPGIKKAARENRDLMVRATRLLAAEHGIRRFLDLGTGIPTEPNLHQIAQGIAPESRIVYVDNDPMVLAHARAFGYTDGNEAGSIDFVEADISELAKLLESNAFRSLVDEPVSVSCYGLLHFFDGELPYEIVDRIMAAVPPGSYLAISHATGDLNDQLEDVEKVYRDAGMNARLRTHAEISRFFDGLELLDPGVVVSRKWHVEQPTPRIGAQLGDQDMDSDVAFYCGVARKP</sequence>
<dbReference type="SUPFAM" id="SSF53335">
    <property type="entry name" value="S-adenosyl-L-methionine-dependent methyltransferases"/>
    <property type="match status" value="1"/>
</dbReference>
<dbReference type="PIRSF" id="PIRSF017393">
    <property type="entry name" value="MTase_SAV2177"/>
    <property type="match status" value="1"/>
</dbReference>
<keyword evidence="2" id="KW-1185">Reference proteome</keyword>